<protein>
    <recommendedName>
        <fullName evidence="3">Copper amine oxidase-like N-terminal domain-containing protein</fullName>
    </recommendedName>
</protein>
<dbReference type="Pfam" id="PF07833">
    <property type="entry name" value="Cu_amine_oxidN1"/>
    <property type="match status" value="1"/>
</dbReference>
<evidence type="ECO:0000313" key="4">
    <source>
        <dbReference type="EMBL" id="GIP54695.1"/>
    </source>
</evidence>
<name>A0ABQ4MFG3_9BACL</name>
<sequence length="307" mass="33491">MKKKTWVIALTCILAISLVGSPVFAKNDNKGAKPDKKEEVSKQNKPSGKPVNDKTEKINNSENQKQQKAKEKEKVTVTDATYTDNKRGPQGYKGLLHTIENVKDKPAGAVVAEILLSKYDAHLTDEMRTELEAIIEAEAALSEAADLLDKQGSVTDAVYVQKEAIKANVKNLDGYKQLGKYYKKLGKHGVKLFVNGEESALAVPPVVQDGNTLVPFRTIAEALQAEVNWNEKTKTITITKEDITIKLILGSKTALVNGENKQLGVPSTTVKGTTLVPARFVSEALGAEVKWEAESGSVVVYEEEQSK</sequence>
<evidence type="ECO:0000313" key="5">
    <source>
        <dbReference type="Proteomes" id="UP000679992"/>
    </source>
</evidence>
<keyword evidence="2" id="KW-0732">Signal</keyword>
<evidence type="ECO:0000259" key="3">
    <source>
        <dbReference type="Pfam" id="PF07833"/>
    </source>
</evidence>
<evidence type="ECO:0000256" key="1">
    <source>
        <dbReference type="SAM" id="MobiDB-lite"/>
    </source>
</evidence>
<dbReference type="RefSeq" id="WP_213655910.1">
    <property type="nucleotide sequence ID" value="NZ_BOSL01000013.1"/>
</dbReference>
<proteinExistence type="predicted"/>
<gene>
    <name evidence="4" type="ORF">J42TS3_37300</name>
</gene>
<accession>A0ABQ4MFG3</accession>
<dbReference type="Gene3D" id="3.30.457.10">
    <property type="entry name" value="Copper amine oxidase-like, N-terminal domain"/>
    <property type="match status" value="1"/>
</dbReference>
<comment type="caution">
    <text evidence="4">The sequence shown here is derived from an EMBL/GenBank/DDBJ whole genome shotgun (WGS) entry which is preliminary data.</text>
</comment>
<feature type="signal peptide" evidence="2">
    <location>
        <begin position="1"/>
        <end position="25"/>
    </location>
</feature>
<feature type="region of interest" description="Disordered" evidence="1">
    <location>
        <begin position="25"/>
        <end position="87"/>
    </location>
</feature>
<reference evidence="4 5" key="1">
    <citation type="submission" date="2021-03" db="EMBL/GenBank/DDBJ databases">
        <title>Antimicrobial resistance genes in bacteria isolated from Japanese honey, and their potential for conferring macrolide and lincosamide resistance in the American foulbrood pathogen Paenibacillus larvae.</title>
        <authorList>
            <person name="Okamoto M."/>
            <person name="Kumagai M."/>
            <person name="Kanamori H."/>
            <person name="Takamatsu D."/>
        </authorList>
    </citation>
    <scope>NUCLEOTIDE SEQUENCE [LARGE SCALE GENOMIC DNA]</scope>
    <source>
        <strain evidence="4 5">J42TS3</strain>
    </source>
</reference>
<feature type="domain" description="Copper amine oxidase-like N-terminal" evidence="3">
    <location>
        <begin position="193"/>
        <end position="299"/>
    </location>
</feature>
<feature type="compositionally biased region" description="Basic and acidic residues" evidence="1">
    <location>
        <begin position="27"/>
        <end position="42"/>
    </location>
</feature>
<dbReference type="InterPro" id="IPR012854">
    <property type="entry name" value="Cu_amine_oxidase-like_N"/>
</dbReference>
<organism evidence="4 5">
    <name type="scientific">Paenibacillus vini</name>
    <dbReference type="NCBI Taxonomy" id="1476024"/>
    <lineage>
        <taxon>Bacteria</taxon>
        <taxon>Bacillati</taxon>
        <taxon>Bacillota</taxon>
        <taxon>Bacilli</taxon>
        <taxon>Bacillales</taxon>
        <taxon>Paenibacillaceae</taxon>
        <taxon>Paenibacillus</taxon>
    </lineage>
</organism>
<dbReference type="EMBL" id="BOSL01000013">
    <property type="protein sequence ID" value="GIP54695.1"/>
    <property type="molecule type" value="Genomic_DNA"/>
</dbReference>
<evidence type="ECO:0000256" key="2">
    <source>
        <dbReference type="SAM" id="SignalP"/>
    </source>
</evidence>
<feature type="chain" id="PRO_5046108723" description="Copper amine oxidase-like N-terminal domain-containing protein" evidence="2">
    <location>
        <begin position="26"/>
        <end position="307"/>
    </location>
</feature>
<dbReference type="Proteomes" id="UP000679992">
    <property type="component" value="Unassembled WGS sequence"/>
</dbReference>
<dbReference type="SUPFAM" id="SSF55383">
    <property type="entry name" value="Copper amine oxidase, domain N"/>
    <property type="match status" value="1"/>
</dbReference>
<keyword evidence="5" id="KW-1185">Reference proteome</keyword>
<dbReference type="InterPro" id="IPR036582">
    <property type="entry name" value="Mao_N_sf"/>
</dbReference>